<feature type="compositionally biased region" description="Polar residues" evidence="1">
    <location>
        <begin position="719"/>
        <end position="730"/>
    </location>
</feature>
<proteinExistence type="predicted"/>
<feature type="compositionally biased region" description="Polar residues" evidence="1">
    <location>
        <begin position="503"/>
        <end position="513"/>
    </location>
</feature>
<feature type="region of interest" description="Disordered" evidence="1">
    <location>
        <begin position="499"/>
        <end position="563"/>
    </location>
</feature>
<dbReference type="EMBL" id="UYSU01041592">
    <property type="protein sequence ID" value="VDM03220.1"/>
    <property type="molecule type" value="Genomic_DNA"/>
</dbReference>
<feature type="compositionally biased region" description="Basic and acidic residues" evidence="1">
    <location>
        <begin position="733"/>
        <end position="744"/>
    </location>
</feature>
<evidence type="ECO:0000313" key="2">
    <source>
        <dbReference type="EMBL" id="VDM03220.1"/>
    </source>
</evidence>
<dbReference type="WBParaSite" id="SSLN_0001748101-mRNA-1">
    <property type="protein sequence ID" value="SSLN_0001748101-mRNA-1"/>
    <property type="gene ID" value="SSLN_0001748101"/>
</dbReference>
<accession>A0A183TK37</accession>
<evidence type="ECO:0000256" key="1">
    <source>
        <dbReference type="SAM" id="MobiDB-lite"/>
    </source>
</evidence>
<gene>
    <name evidence="2" type="ORF">SSLN_LOCUS16834</name>
</gene>
<evidence type="ECO:0000313" key="3">
    <source>
        <dbReference type="Proteomes" id="UP000275846"/>
    </source>
</evidence>
<feature type="compositionally biased region" description="Polar residues" evidence="1">
    <location>
        <begin position="535"/>
        <end position="544"/>
    </location>
</feature>
<evidence type="ECO:0000313" key="4">
    <source>
        <dbReference type="WBParaSite" id="SSLN_0001748101-mRNA-1"/>
    </source>
</evidence>
<feature type="region of interest" description="Disordered" evidence="1">
    <location>
        <begin position="685"/>
        <end position="752"/>
    </location>
</feature>
<dbReference type="Proteomes" id="UP000275846">
    <property type="component" value="Unassembled WGS sequence"/>
</dbReference>
<keyword evidence="3" id="KW-1185">Reference proteome</keyword>
<sequence length="898" mass="99764">MRIEAKGCLNAQTDHRCPVSADEDVNSTDNSALGLRLKECANPFEDFGGVRVRVQAACRVKTTLVEANTAVRKAKEDFRNMCEPISRCIPLLRTNSINWSRQNPIKQRTDAVLHPWDGVDPRGKILNFEVAMDIQLPKDLDVVSTRADNFFAHKTSAVCTGIPDGIYTASFIEQARPAASVCEPTNTSPSFISTVEVRSQSQSPRVPAKSIEEEIYICGNIISPNLGDFHMGNVEASPDRLDLPTDFHDHDAVNGPTNGLATAKIKRFYSRGVQCDTKEYNPSFRSTFRPTKIAWENCESDRKCIDSKLLENHLTANPSKTGNEQLTRHLHQLRISTRDAVTNKSSIEVTAATRRATDTGNQNVSSALSSITSLPCASGASSVWGKEDLDDAHYEQGDFSNSSTERGLSQCAKDVHQSDVNKNNRQSGTLELLAKASAQLKELRLSVSGLQPSATETAQPPGVGAPVTESWKENAISLLSTNGPLRYSRLPFERDSEIKETVNDQSQQSTQEMTLAPPKRAAREDLDDAHYEQGDFSNSSTERGLSQCAKDVHQSDVNKNNRQSGTLELLAKASAQLKELRLSVSGLQPSATETAQPPGVGAPVTESWKENAISLLSTNGPLRYSRLPFERDSEIKETVNDQSQQSTQEMTLAPPKRAARGRFRLPRKQTPQPLQRTAIRTVRQAAGSTSKSMQNEGDNLPSTNARNVCHGGDPRGQSVPRTFQSQTFLHFSTRRERTSEDKVTKPRSLSENSRPVAFRPIVVARKRQERPEKPLRKSVNIFDTPLSQNQRKHTVLACLRAETPDASQSVLPVKPKFRRRFFLPEMAQIEEMLFDNQDRRVKAICSRYLCDLKVYSKMLHGGCLRNVIVLSACHMESLRKCVRALDSRMNWCLTAQLK</sequence>
<reference evidence="2 3" key="2">
    <citation type="submission" date="2018-11" db="EMBL/GenBank/DDBJ databases">
        <authorList>
            <consortium name="Pathogen Informatics"/>
        </authorList>
    </citation>
    <scope>NUCLEOTIDE SEQUENCE [LARGE SCALE GENOMIC DNA]</scope>
    <source>
        <strain evidence="2 3">NST_G2</strain>
    </source>
</reference>
<feature type="compositionally biased region" description="Polar residues" evidence="1">
    <location>
        <begin position="398"/>
        <end position="407"/>
    </location>
</feature>
<name>A0A183TK37_SCHSO</name>
<feature type="compositionally biased region" description="Polar residues" evidence="1">
    <location>
        <begin position="686"/>
        <end position="706"/>
    </location>
</feature>
<dbReference type="STRING" id="70667.A0A183TK37"/>
<organism evidence="4">
    <name type="scientific">Schistocephalus solidus</name>
    <name type="common">Tapeworm</name>
    <dbReference type="NCBI Taxonomy" id="70667"/>
    <lineage>
        <taxon>Eukaryota</taxon>
        <taxon>Metazoa</taxon>
        <taxon>Spiralia</taxon>
        <taxon>Lophotrochozoa</taxon>
        <taxon>Platyhelminthes</taxon>
        <taxon>Cestoda</taxon>
        <taxon>Eucestoda</taxon>
        <taxon>Diphyllobothriidea</taxon>
        <taxon>Diphyllobothriidae</taxon>
        <taxon>Schistocephalus</taxon>
    </lineage>
</organism>
<protein>
    <submittedName>
        <fullName evidence="2 4">Uncharacterized protein</fullName>
    </submittedName>
</protein>
<reference evidence="4" key="1">
    <citation type="submission" date="2016-06" db="UniProtKB">
        <authorList>
            <consortium name="WormBaseParasite"/>
        </authorList>
    </citation>
    <scope>IDENTIFICATION</scope>
</reference>
<feature type="region of interest" description="Disordered" evidence="1">
    <location>
        <begin position="394"/>
        <end position="426"/>
    </location>
</feature>
<dbReference type="OrthoDB" id="6254633at2759"/>
<dbReference type="AlphaFoldDB" id="A0A183TK37"/>
<feature type="compositionally biased region" description="Basic and acidic residues" evidence="1">
    <location>
        <begin position="521"/>
        <end position="533"/>
    </location>
</feature>